<evidence type="ECO:0000313" key="2">
    <source>
        <dbReference type="Proteomes" id="UP000504621"/>
    </source>
</evidence>
<name>A0A6J0ZU29_9ROSI</name>
<keyword evidence="2" id="KW-1185">Reference proteome</keyword>
<protein>
    <submittedName>
        <fullName evidence="3">Uncharacterized protein LOC110411832</fullName>
    </submittedName>
</protein>
<reference evidence="3" key="1">
    <citation type="submission" date="2025-08" db="UniProtKB">
        <authorList>
            <consortium name="RefSeq"/>
        </authorList>
    </citation>
    <scope>IDENTIFICATION</scope>
    <source>
        <tissue evidence="3">Leaf</tissue>
    </source>
</reference>
<gene>
    <name evidence="3" type="primary">LOC110411832</name>
</gene>
<sequence length="233" mass="26302">MDGFVSRSPGREYPGISPHGFGGHPGDEIDGRERRFNDRFPGLPGHLHRGGFESSDCMEEHLRSRDMINQDTRPAYFRRGEHVGHPNMPGHLRLGEPIGFGDFSSHERIGEFGGPGNFRHPRLGEPGFRSSFSLQEFPNDGGIYTGGMASFDNLRKRKPMSMGWCRICKLDCETVEGLDLHSQTREHQKMAMDLVVTIKQNAKKQKLTSSDHSIRNDTSKSKNVKFEGRVNKH</sequence>
<dbReference type="PANTHER" id="PTHR37393:SF1">
    <property type="entry name" value="AT-RICH INTERACTIVE DOMAIN-CONTAINING PROTEIN 1A-LIKE"/>
    <property type="match status" value="1"/>
</dbReference>
<feature type="compositionally biased region" description="Basic and acidic residues" evidence="1">
    <location>
        <begin position="25"/>
        <end position="38"/>
    </location>
</feature>
<dbReference type="Proteomes" id="UP000504621">
    <property type="component" value="Unplaced"/>
</dbReference>
<organism evidence="2 3">
    <name type="scientific">Herrania umbratica</name>
    <dbReference type="NCBI Taxonomy" id="108875"/>
    <lineage>
        <taxon>Eukaryota</taxon>
        <taxon>Viridiplantae</taxon>
        <taxon>Streptophyta</taxon>
        <taxon>Embryophyta</taxon>
        <taxon>Tracheophyta</taxon>
        <taxon>Spermatophyta</taxon>
        <taxon>Magnoliopsida</taxon>
        <taxon>eudicotyledons</taxon>
        <taxon>Gunneridae</taxon>
        <taxon>Pentapetalae</taxon>
        <taxon>rosids</taxon>
        <taxon>malvids</taxon>
        <taxon>Malvales</taxon>
        <taxon>Malvaceae</taxon>
        <taxon>Byttnerioideae</taxon>
        <taxon>Herrania</taxon>
    </lineage>
</organism>
<dbReference type="OrthoDB" id="9049620at2759"/>
<proteinExistence type="predicted"/>
<evidence type="ECO:0000256" key="1">
    <source>
        <dbReference type="SAM" id="MobiDB-lite"/>
    </source>
</evidence>
<dbReference type="RefSeq" id="XP_021277839.1">
    <property type="nucleotide sequence ID" value="XM_021422164.1"/>
</dbReference>
<dbReference type="AlphaFoldDB" id="A0A6J0ZU29"/>
<feature type="compositionally biased region" description="Basic and acidic residues" evidence="1">
    <location>
        <begin position="212"/>
        <end position="233"/>
    </location>
</feature>
<evidence type="ECO:0000313" key="3">
    <source>
        <dbReference type="RefSeq" id="XP_021277839.1"/>
    </source>
</evidence>
<feature type="region of interest" description="Disordered" evidence="1">
    <location>
        <begin position="205"/>
        <end position="233"/>
    </location>
</feature>
<feature type="region of interest" description="Disordered" evidence="1">
    <location>
        <begin position="1"/>
        <end position="39"/>
    </location>
</feature>
<dbReference type="GeneID" id="110411832"/>
<dbReference type="PANTHER" id="PTHR37393">
    <property type="entry name" value="AT-RICH INTERACTIVE DOMAIN-CONTAINING PROTEIN 1A-LIKE"/>
    <property type="match status" value="1"/>
</dbReference>
<accession>A0A6J0ZU29</accession>